<dbReference type="AlphaFoldDB" id="A0A0A2M206"/>
<dbReference type="EMBL" id="JRLX01000020">
    <property type="protein sequence ID" value="KGO85508.1"/>
    <property type="molecule type" value="Genomic_DNA"/>
</dbReference>
<dbReference type="RefSeq" id="WP_020214641.1">
    <property type="nucleotide sequence ID" value="NZ_JRLX01000020.1"/>
</dbReference>
<dbReference type="Proteomes" id="UP000030152">
    <property type="component" value="Unassembled WGS sequence"/>
</dbReference>
<feature type="transmembrane region" description="Helical" evidence="1">
    <location>
        <begin position="157"/>
        <end position="174"/>
    </location>
</feature>
<comment type="caution">
    <text evidence="2">The sequence shown here is derived from an EMBL/GenBank/DDBJ whole genome shotgun (WGS) entry which is preliminary data.</text>
</comment>
<sequence>MKEYKRSDEGFRLLKRKFLLLFIPIIVAGTGIPLYQSNTKEPNWFVSLLPVIILIIVWAIMLFRMIAKSKSLYYSITFAADDKSITTYEQAKPPKTIYYDTITNIAKNGKGTIIITSALNKIIIPADVVGIQEIESGLQNIIYFDSRSNLPTIWSKYSAVIIALLLLFFFVIVFTQTHPVVVGISGTIVVCTLVYCFFKGYNKKDIPHEIRKKLWFVWLPIFATIVHMVIKITGMLPE</sequence>
<organism evidence="2 3">
    <name type="scientific">Flavobacterium rivuli WB 3.3-2 = DSM 21788</name>
    <dbReference type="NCBI Taxonomy" id="1121895"/>
    <lineage>
        <taxon>Bacteria</taxon>
        <taxon>Pseudomonadati</taxon>
        <taxon>Bacteroidota</taxon>
        <taxon>Flavobacteriia</taxon>
        <taxon>Flavobacteriales</taxon>
        <taxon>Flavobacteriaceae</taxon>
        <taxon>Flavobacterium</taxon>
    </lineage>
</organism>
<evidence type="ECO:0000256" key="1">
    <source>
        <dbReference type="SAM" id="Phobius"/>
    </source>
</evidence>
<keyword evidence="1" id="KW-0472">Membrane</keyword>
<protein>
    <submittedName>
        <fullName evidence="2">Uncharacterized protein</fullName>
    </submittedName>
</protein>
<keyword evidence="3" id="KW-1185">Reference proteome</keyword>
<feature type="transmembrane region" description="Helical" evidence="1">
    <location>
        <begin position="180"/>
        <end position="202"/>
    </location>
</feature>
<keyword evidence="1" id="KW-0812">Transmembrane</keyword>
<gene>
    <name evidence="2" type="ORF">Q765_15920</name>
</gene>
<name>A0A0A2M206_9FLAO</name>
<evidence type="ECO:0000313" key="2">
    <source>
        <dbReference type="EMBL" id="KGO85508.1"/>
    </source>
</evidence>
<dbReference type="STRING" id="1121895.GCA_000378485_03465"/>
<keyword evidence="1" id="KW-1133">Transmembrane helix</keyword>
<evidence type="ECO:0000313" key="3">
    <source>
        <dbReference type="Proteomes" id="UP000030152"/>
    </source>
</evidence>
<feature type="transmembrane region" description="Helical" evidence="1">
    <location>
        <begin position="18"/>
        <end position="36"/>
    </location>
</feature>
<reference evidence="2 3" key="1">
    <citation type="submission" date="2013-09" db="EMBL/GenBank/DDBJ databases">
        <authorList>
            <person name="Zeng Z."/>
            <person name="Chen C."/>
        </authorList>
    </citation>
    <scope>NUCLEOTIDE SEQUENCE [LARGE SCALE GENOMIC DNA]</scope>
    <source>
        <strain evidence="2 3">WB 3.3-2</strain>
    </source>
</reference>
<proteinExistence type="predicted"/>
<dbReference type="eggNOG" id="ENOG502ZPJM">
    <property type="taxonomic scope" value="Bacteria"/>
</dbReference>
<feature type="transmembrane region" description="Helical" evidence="1">
    <location>
        <begin position="214"/>
        <end position="236"/>
    </location>
</feature>
<feature type="transmembrane region" description="Helical" evidence="1">
    <location>
        <begin position="42"/>
        <end position="63"/>
    </location>
</feature>
<accession>A0A0A2M206</accession>